<dbReference type="Proteomes" id="UP000018948">
    <property type="component" value="Unassembled WGS sequence"/>
</dbReference>
<feature type="compositionally biased region" description="Polar residues" evidence="1">
    <location>
        <begin position="12"/>
        <end position="24"/>
    </location>
</feature>
<reference evidence="2 3" key="1">
    <citation type="submission" date="2013-11" db="EMBL/GenBank/DDBJ databases">
        <title>The Genome Sequence of Phytophthora parasitica P10297.</title>
        <authorList>
            <consortium name="The Broad Institute Genomics Platform"/>
            <person name="Russ C."/>
            <person name="Tyler B."/>
            <person name="Panabieres F."/>
            <person name="Shan W."/>
            <person name="Tripathy S."/>
            <person name="Grunwald N."/>
            <person name="Machado M."/>
            <person name="Johnson C.S."/>
            <person name="Walker B."/>
            <person name="Young S.K."/>
            <person name="Zeng Q."/>
            <person name="Gargeya S."/>
            <person name="Fitzgerald M."/>
            <person name="Haas B."/>
            <person name="Abouelleil A."/>
            <person name="Allen A.W."/>
            <person name="Alvarado L."/>
            <person name="Arachchi H.M."/>
            <person name="Berlin A.M."/>
            <person name="Chapman S.B."/>
            <person name="Gainer-Dewar J."/>
            <person name="Goldberg J."/>
            <person name="Griggs A."/>
            <person name="Gujja S."/>
            <person name="Hansen M."/>
            <person name="Howarth C."/>
            <person name="Imamovic A."/>
            <person name="Ireland A."/>
            <person name="Larimer J."/>
            <person name="McCowan C."/>
            <person name="Murphy C."/>
            <person name="Pearson M."/>
            <person name="Poon T.W."/>
            <person name="Priest M."/>
            <person name="Roberts A."/>
            <person name="Saif S."/>
            <person name="Shea T."/>
            <person name="Sisk P."/>
            <person name="Sykes S."/>
            <person name="Wortman J."/>
            <person name="Nusbaum C."/>
            <person name="Birren B."/>
        </authorList>
    </citation>
    <scope>NUCLEOTIDE SEQUENCE [LARGE SCALE GENOMIC DNA]</scope>
    <source>
        <strain evidence="2 3">P10297</strain>
    </source>
</reference>
<comment type="caution">
    <text evidence="2">The sequence shown here is derived from an EMBL/GenBank/DDBJ whole genome shotgun (WGS) entry which is preliminary data.</text>
</comment>
<evidence type="ECO:0000313" key="3">
    <source>
        <dbReference type="Proteomes" id="UP000018948"/>
    </source>
</evidence>
<dbReference type="EMBL" id="ANIY01005688">
    <property type="protein sequence ID" value="ETP27603.1"/>
    <property type="molecule type" value="Genomic_DNA"/>
</dbReference>
<name>W2XYY4_PHYNI</name>
<feature type="region of interest" description="Disordered" evidence="1">
    <location>
        <begin position="1"/>
        <end position="38"/>
    </location>
</feature>
<evidence type="ECO:0000256" key="1">
    <source>
        <dbReference type="SAM" id="MobiDB-lite"/>
    </source>
</evidence>
<organism evidence="2 3">
    <name type="scientific">Phytophthora nicotianae P10297</name>
    <dbReference type="NCBI Taxonomy" id="1317064"/>
    <lineage>
        <taxon>Eukaryota</taxon>
        <taxon>Sar</taxon>
        <taxon>Stramenopiles</taxon>
        <taxon>Oomycota</taxon>
        <taxon>Peronosporomycetes</taxon>
        <taxon>Peronosporales</taxon>
        <taxon>Peronosporaceae</taxon>
        <taxon>Phytophthora</taxon>
    </lineage>
</organism>
<evidence type="ECO:0000313" key="2">
    <source>
        <dbReference type="EMBL" id="ETP27603.1"/>
    </source>
</evidence>
<dbReference type="AlphaFoldDB" id="W2XYY4"/>
<protein>
    <submittedName>
        <fullName evidence="2">Uncharacterized protein</fullName>
    </submittedName>
</protein>
<proteinExistence type="predicted"/>
<accession>W2XYY4</accession>
<gene>
    <name evidence="2" type="ORF">F442_23120</name>
</gene>
<sequence>MHRRRPRVSGPNRVTSHQSGSCPQKPTVASPHVALSRD</sequence>